<dbReference type="GO" id="GO:0000160">
    <property type="term" value="P:phosphorelay signal transduction system"/>
    <property type="evidence" value="ECO:0007669"/>
    <property type="project" value="InterPro"/>
</dbReference>
<gene>
    <name evidence="3" type="ORF">H7F51_02200</name>
</gene>
<accession>A0A7X1FNX6</accession>
<evidence type="ECO:0000313" key="3">
    <source>
        <dbReference type="EMBL" id="MBC2664324.1"/>
    </source>
</evidence>
<dbReference type="Gene3D" id="3.40.50.2300">
    <property type="match status" value="1"/>
</dbReference>
<dbReference type="InterPro" id="IPR001789">
    <property type="entry name" value="Sig_transdc_resp-reg_receiver"/>
</dbReference>
<dbReference type="SUPFAM" id="SSF52172">
    <property type="entry name" value="CheY-like"/>
    <property type="match status" value="1"/>
</dbReference>
<dbReference type="AlphaFoldDB" id="A0A7X1FNX6"/>
<organism evidence="3 4">
    <name type="scientific">Novosphingobium flavum</name>
    <dbReference type="NCBI Taxonomy" id="1778672"/>
    <lineage>
        <taxon>Bacteria</taxon>
        <taxon>Pseudomonadati</taxon>
        <taxon>Pseudomonadota</taxon>
        <taxon>Alphaproteobacteria</taxon>
        <taxon>Sphingomonadales</taxon>
        <taxon>Sphingomonadaceae</taxon>
        <taxon>Novosphingobium</taxon>
    </lineage>
</organism>
<name>A0A7X1FNX6_9SPHN</name>
<sequence>MNPRPVLVLEDSFLIAASLEDALLAAGHPVMLAGTLAEAEAHMEDTDFHAALLDFMLPDGDSLGLARRLHAEGCKVAVISGADRDLVPRDPAITAHFAKPTDDRDIIAWIAQVARPGAARASARDEVPSTREP</sequence>
<keyword evidence="1" id="KW-0597">Phosphoprotein</keyword>
<dbReference type="RefSeq" id="WP_185662589.1">
    <property type="nucleotide sequence ID" value="NZ_JACLAW010000002.1"/>
</dbReference>
<protein>
    <recommendedName>
        <fullName evidence="2">Response regulatory domain-containing protein</fullName>
    </recommendedName>
</protein>
<dbReference type="SMART" id="SM00448">
    <property type="entry name" value="REC"/>
    <property type="match status" value="1"/>
</dbReference>
<evidence type="ECO:0000256" key="1">
    <source>
        <dbReference type="PROSITE-ProRule" id="PRU00169"/>
    </source>
</evidence>
<evidence type="ECO:0000259" key="2">
    <source>
        <dbReference type="PROSITE" id="PS50110"/>
    </source>
</evidence>
<feature type="modified residue" description="4-aspartylphosphate" evidence="1">
    <location>
        <position position="54"/>
    </location>
</feature>
<evidence type="ECO:0000313" key="4">
    <source>
        <dbReference type="Proteomes" id="UP000566813"/>
    </source>
</evidence>
<proteinExistence type="predicted"/>
<dbReference type="InterPro" id="IPR011006">
    <property type="entry name" value="CheY-like_superfamily"/>
</dbReference>
<dbReference type="EMBL" id="JACLAW010000002">
    <property type="protein sequence ID" value="MBC2664324.1"/>
    <property type="molecule type" value="Genomic_DNA"/>
</dbReference>
<reference evidence="3 4" key="1">
    <citation type="submission" date="2020-08" db="EMBL/GenBank/DDBJ databases">
        <title>The genome sequence of type strain Novosphingobium flavum NBRC 111647.</title>
        <authorList>
            <person name="Liu Y."/>
        </authorList>
    </citation>
    <scope>NUCLEOTIDE SEQUENCE [LARGE SCALE GENOMIC DNA]</scope>
    <source>
        <strain evidence="3 4">NBRC 111647</strain>
    </source>
</reference>
<feature type="domain" description="Response regulatory" evidence="2">
    <location>
        <begin position="5"/>
        <end position="114"/>
    </location>
</feature>
<dbReference type="Proteomes" id="UP000566813">
    <property type="component" value="Unassembled WGS sequence"/>
</dbReference>
<keyword evidence="4" id="KW-1185">Reference proteome</keyword>
<comment type="caution">
    <text evidence="3">The sequence shown here is derived from an EMBL/GenBank/DDBJ whole genome shotgun (WGS) entry which is preliminary data.</text>
</comment>
<dbReference type="PROSITE" id="PS50110">
    <property type="entry name" value="RESPONSE_REGULATORY"/>
    <property type="match status" value="1"/>
</dbReference>